<name>A0A2N6PIH8_9MICO</name>
<protein>
    <submittedName>
        <fullName evidence="1">Uncharacterized protein</fullName>
    </submittedName>
</protein>
<dbReference type="EMBL" id="PNFZ01000002">
    <property type="protein sequence ID" value="PMB98483.1"/>
    <property type="molecule type" value="Genomic_DNA"/>
</dbReference>
<dbReference type="AlphaFoldDB" id="A0A2N6PIH8"/>
<dbReference type="Proteomes" id="UP000235703">
    <property type="component" value="Unassembled WGS sequence"/>
</dbReference>
<evidence type="ECO:0000313" key="2">
    <source>
        <dbReference type="Proteomes" id="UP000235703"/>
    </source>
</evidence>
<gene>
    <name evidence="1" type="ORF">CJ198_03845</name>
</gene>
<keyword evidence="2" id="KW-1185">Reference proteome</keyword>
<proteinExistence type="predicted"/>
<organism evidence="1 2">
    <name type="scientific">Brevibacterium luteolum</name>
    <dbReference type="NCBI Taxonomy" id="199591"/>
    <lineage>
        <taxon>Bacteria</taxon>
        <taxon>Bacillati</taxon>
        <taxon>Actinomycetota</taxon>
        <taxon>Actinomycetes</taxon>
        <taxon>Micrococcales</taxon>
        <taxon>Brevibacteriaceae</taxon>
        <taxon>Brevibacterium</taxon>
    </lineage>
</organism>
<accession>A0A2N6PIH8</accession>
<reference evidence="1 2" key="1">
    <citation type="submission" date="2017-09" db="EMBL/GenBank/DDBJ databases">
        <title>Bacterial strain isolated from the female urinary microbiota.</title>
        <authorList>
            <person name="Thomas-White K."/>
            <person name="Kumar N."/>
            <person name="Forster S."/>
            <person name="Putonti C."/>
            <person name="Lawley T."/>
            <person name="Wolfe A.J."/>
        </authorList>
    </citation>
    <scope>NUCLEOTIDE SEQUENCE [LARGE SCALE GENOMIC DNA]</scope>
    <source>
        <strain evidence="1 2">UMB0680</strain>
    </source>
</reference>
<evidence type="ECO:0000313" key="1">
    <source>
        <dbReference type="EMBL" id="PMB98483.1"/>
    </source>
</evidence>
<dbReference type="RefSeq" id="WP_102161005.1">
    <property type="nucleotide sequence ID" value="NZ_PNFZ01000002.1"/>
</dbReference>
<sequence>MTLVYGADFIRAVQALLPMAGKRTTAEVHVAVAVTRVTVSAASAGLGGVCALGTKHTADTDGEIHDLVLTADQAALLARAFPAKDLDESGEWLRITRLDDRHAEVALAEAKLGDRIELYLTDSLRSPGDLATVVLDDYRKQAEAADPTDRLSYLQLDPDRARVFLSATKHLPGDVDLRQAEDGAPIIGTIGTHLAGYMMPAGWFPDKTDDDELNTGAAIASISIGQTTIYDHLETP</sequence>
<comment type="caution">
    <text evidence="1">The sequence shown here is derived from an EMBL/GenBank/DDBJ whole genome shotgun (WGS) entry which is preliminary data.</text>
</comment>